<dbReference type="PANTHER" id="PTHR43441">
    <property type="entry name" value="RIBOSOMAL-PROTEIN-SERINE ACETYLTRANSFERASE"/>
    <property type="match status" value="1"/>
</dbReference>
<gene>
    <name evidence="2" type="ORF">GCM10010124_09040</name>
</gene>
<organism evidence="2 3">
    <name type="scientific">Pilimelia terevasa</name>
    <dbReference type="NCBI Taxonomy" id="53372"/>
    <lineage>
        <taxon>Bacteria</taxon>
        <taxon>Bacillati</taxon>
        <taxon>Actinomycetota</taxon>
        <taxon>Actinomycetes</taxon>
        <taxon>Micromonosporales</taxon>
        <taxon>Micromonosporaceae</taxon>
        <taxon>Pilimelia</taxon>
    </lineage>
</organism>
<dbReference type="Proteomes" id="UP000662200">
    <property type="component" value="Unassembled WGS sequence"/>
</dbReference>
<name>A0A8J3BLX9_9ACTN</name>
<dbReference type="InterPro" id="IPR000182">
    <property type="entry name" value="GNAT_dom"/>
</dbReference>
<reference evidence="2" key="2">
    <citation type="submission" date="2020-09" db="EMBL/GenBank/DDBJ databases">
        <authorList>
            <person name="Sun Q."/>
            <person name="Ohkuma M."/>
        </authorList>
    </citation>
    <scope>NUCLEOTIDE SEQUENCE</scope>
    <source>
        <strain evidence="2">JCM 3091</strain>
    </source>
</reference>
<evidence type="ECO:0000259" key="1">
    <source>
        <dbReference type="PROSITE" id="PS51186"/>
    </source>
</evidence>
<dbReference type="Pfam" id="PF13302">
    <property type="entry name" value="Acetyltransf_3"/>
    <property type="match status" value="1"/>
</dbReference>
<dbReference type="AlphaFoldDB" id="A0A8J3BLX9"/>
<dbReference type="GO" id="GO:1990189">
    <property type="term" value="F:protein N-terminal-serine acetyltransferase activity"/>
    <property type="evidence" value="ECO:0007669"/>
    <property type="project" value="TreeGrafter"/>
</dbReference>
<dbReference type="GO" id="GO:0005737">
    <property type="term" value="C:cytoplasm"/>
    <property type="evidence" value="ECO:0007669"/>
    <property type="project" value="TreeGrafter"/>
</dbReference>
<evidence type="ECO:0000313" key="3">
    <source>
        <dbReference type="Proteomes" id="UP000662200"/>
    </source>
</evidence>
<protein>
    <submittedName>
        <fullName evidence="2">N-acetyltransferase</fullName>
    </submittedName>
</protein>
<comment type="caution">
    <text evidence="2">The sequence shown here is derived from an EMBL/GenBank/DDBJ whole genome shotgun (WGS) entry which is preliminary data.</text>
</comment>
<proteinExistence type="predicted"/>
<dbReference type="PROSITE" id="PS51186">
    <property type="entry name" value="GNAT"/>
    <property type="match status" value="1"/>
</dbReference>
<dbReference type="GO" id="GO:0008999">
    <property type="term" value="F:protein-N-terminal-alanine acetyltransferase activity"/>
    <property type="evidence" value="ECO:0007669"/>
    <property type="project" value="TreeGrafter"/>
</dbReference>
<sequence length="187" mass="21018">MLTVEKPIVTSRLLLRPFVPADVEALHVIRTEPDVLRYLYWPPATLDEVREVVDRRRTMNRLVEENDYLVLAAVCRDTGRLVGEVDLCWTSVAHRHGEFGVILHPRAQGRGLATEAGTALLDLAFGQLGLHRVSARTDSRNAACVAVLRRLGMRQEAHLRECVRFAGQWYDELVLAVLAGEWAARGD</sequence>
<dbReference type="SUPFAM" id="SSF55729">
    <property type="entry name" value="Acyl-CoA N-acyltransferases (Nat)"/>
    <property type="match status" value="1"/>
</dbReference>
<dbReference type="InterPro" id="IPR051908">
    <property type="entry name" value="Ribosomal_N-acetyltransferase"/>
</dbReference>
<accession>A0A8J3BLX9</accession>
<keyword evidence="3" id="KW-1185">Reference proteome</keyword>
<dbReference type="RefSeq" id="WP_189112888.1">
    <property type="nucleotide sequence ID" value="NZ_BMQC01000002.1"/>
</dbReference>
<dbReference type="Gene3D" id="3.40.630.30">
    <property type="match status" value="1"/>
</dbReference>
<reference evidence="2" key="1">
    <citation type="journal article" date="2014" name="Int. J. Syst. Evol. Microbiol.">
        <title>Complete genome sequence of Corynebacterium casei LMG S-19264T (=DSM 44701T), isolated from a smear-ripened cheese.</title>
        <authorList>
            <consortium name="US DOE Joint Genome Institute (JGI-PGF)"/>
            <person name="Walter F."/>
            <person name="Albersmeier A."/>
            <person name="Kalinowski J."/>
            <person name="Ruckert C."/>
        </authorList>
    </citation>
    <scope>NUCLEOTIDE SEQUENCE</scope>
    <source>
        <strain evidence="2">JCM 3091</strain>
    </source>
</reference>
<dbReference type="PANTHER" id="PTHR43441:SF11">
    <property type="entry name" value="RIBOSOMAL-PROTEIN-SERINE ACETYLTRANSFERASE"/>
    <property type="match status" value="1"/>
</dbReference>
<dbReference type="EMBL" id="BMQC01000002">
    <property type="protein sequence ID" value="GGK18628.1"/>
    <property type="molecule type" value="Genomic_DNA"/>
</dbReference>
<evidence type="ECO:0000313" key="2">
    <source>
        <dbReference type="EMBL" id="GGK18628.1"/>
    </source>
</evidence>
<feature type="domain" description="N-acetyltransferase" evidence="1">
    <location>
        <begin position="13"/>
        <end position="176"/>
    </location>
</feature>
<dbReference type="InterPro" id="IPR016181">
    <property type="entry name" value="Acyl_CoA_acyltransferase"/>
</dbReference>